<dbReference type="Pfam" id="PF02970">
    <property type="entry name" value="TBCA"/>
    <property type="match status" value="1"/>
</dbReference>
<evidence type="ECO:0000313" key="6">
    <source>
        <dbReference type="Proteomes" id="UP001303473"/>
    </source>
</evidence>
<evidence type="ECO:0000256" key="2">
    <source>
        <dbReference type="ARBA" id="ARBA00023186"/>
    </source>
</evidence>
<dbReference type="Gene3D" id="1.20.58.90">
    <property type="match status" value="1"/>
</dbReference>
<sequence>MAPPSALTIAAQSVQRLVKEESYYHKEQASQEARIQKLEEDIKTKAGTEDLDQNAEYMLKQEQKALAETKNVFSPLHQRIADAVQKLEEQLAISESDGTASEEEIKKAKEALEAGQKIAEKED</sequence>
<evidence type="ECO:0000313" key="5">
    <source>
        <dbReference type="EMBL" id="KAK3942730.1"/>
    </source>
</evidence>
<feature type="region of interest" description="Disordered" evidence="4">
    <location>
        <begin position="93"/>
        <end position="123"/>
    </location>
</feature>
<comment type="subunit">
    <text evidence="3">Supercomplex made of cofactors A to E. Cofactors A and D function by capturing and stabilizing tubulin in a quasi-native conformation. Cofactor E binds to the cofactor D-tubulin complex; interaction with cofactor C then causes the release of tubulin polypeptides that are committed to the native state.</text>
</comment>
<dbReference type="GO" id="GO:0005829">
    <property type="term" value="C:cytosol"/>
    <property type="evidence" value="ECO:0007669"/>
    <property type="project" value="TreeGrafter"/>
</dbReference>
<dbReference type="GO" id="GO:0007023">
    <property type="term" value="P:post-chaperonin tubulin folding pathway"/>
    <property type="evidence" value="ECO:0007669"/>
    <property type="project" value="UniProtKB-UniRule"/>
</dbReference>
<accession>A0AAN6NBI5</accession>
<gene>
    <name evidence="5" type="ORF">QBC46DRAFT_66528</name>
</gene>
<keyword evidence="3" id="KW-0206">Cytoskeleton</keyword>
<evidence type="ECO:0000256" key="1">
    <source>
        <dbReference type="ARBA" id="ARBA00006806"/>
    </source>
</evidence>
<dbReference type="PANTHER" id="PTHR21500">
    <property type="entry name" value="TUBULIN-SPECIFIC CHAPERONE A"/>
    <property type="match status" value="1"/>
</dbReference>
<dbReference type="InterPro" id="IPR036126">
    <property type="entry name" value="TBCA_sf"/>
</dbReference>
<dbReference type="GO" id="GO:0005874">
    <property type="term" value="C:microtubule"/>
    <property type="evidence" value="ECO:0007669"/>
    <property type="project" value="UniProtKB-KW"/>
</dbReference>
<protein>
    <recommendedName>
        <fullName evidence="3">Tubulin-specific chaperone A</fullName>
    </recommendedName>
</protein>
<dbReference type="GO" id="GO:0048487">
    <property type="term" value="F:beta-tubulin binding"/>
    <property type="evidence" value="ECO:0007669"/>
    <property type="project" value="InterPro"/>
</dbReference>
<dbReference type="EMBL" id="MU853771">
    <property type="protein sequence ID" value="KAK3942730.1"/>
    <property type="molecule type" value="Genomic_DNA"/>
</dbReference>
<keyword evidence="2 3" id="KW-0143">Chaperone</keyword>
<dbReference type="AlphaFoldDB" id="A0AAN6NBI5"/>
<name>A0AAN6NBI5_9PEZI</name>
<keyword evidence="3" id="KW-0493">Microtubule</keyword>
<dbReference type="PANTHER" id="PTHR21500:SF0">
    <property type="entry name" value="TUBULIN-SPECIFIC CHAPERONE A"/>
    <property type="match status" value="1"/>
</dbReference>
<dbReference type="Proteomes" id="UP001303473">
    <property type="component" value="Unassembled WGS sequence"/>
</dbReference>
<comment type="similarity">
    <text evidence="1 3">Belongs to the TBCA family.</text>
</comment>
<keyword evidence="3" id="KW-0963">Cytoplasm</keyword>
<keyword evidence="6" id="KW-1185">Reference proteome</keyword>
<dbReference type="InterPro" id="IPR004226">
    <property type="entry name" value="TBCA"/>
</dbReference>
<proteinExistence type="inferred from homology"/>
<comment type="caution">
    <text evidence="5">The sequence shown here is derived from an EMBL/GenBank/DDBJ whole genome shotgun (WGS) entry which is preliminary data.</text>
</comment>
<organism evidence="5 6">
    <name type="scientific">Diplogelasinospora grovesii</name>
    <dbReference type="NCBI Taxonomy" id="303347"/>
    <lineage>
        <taxon>Eukaryota</taxon>
        <taxon>Fungi</taxon>
        <taxon>Dikarya</taxon>
        <taxon>Ascomycota</taxon>
        <taxon>Pezizomycotina</taxon>
        <taxon>Sordariomycetes</taxon>
        <taxon>Sordariomycetidae</taxon>
        <taxon>Sordariales</taxon>
        <taxon>Diplogelasinosporaceae</taxon>
        <taxon>Diplogelasinospora</taxon>
    </lineage>
</organism>
<feature type="compositionally biased region" description="Basic and acidic residues" evidence="4">
    <location>
        <begin position="103"/>
        <end position="123"/>
    </location>
</feature>
<dbReference type="GO" id="GO:0007021">
    <property type="term" value="P:tubulin complex assembly"/>
    <property type="evidence" value="ECO:0007669"/>
    <property type="project" value="UniProtKB-UniRule"/>
</dbReference>
<evidence type="ECO:0000256" key="4">
    <source>
        <dbReference type="SAM" id="MobiDB-lite"/>
    </source>
</evidence>
<comment type="subcellular location">
    <subcellularLocation>
        <location evidence="3">Cytoplasm</location>
        <location evidence="3">Cytoskeleton</location>
    </subcellularLocation>
</comment>
<evidence type="ECO:0000256" key="3">
    <source>
        <dbReference type="RuleBase" id="RU364030"/>
    </source>
</evidence>
<reference evidence="6" key="1">
    <citation type="journal article" date="2023" name="Mol. Phylogenet. Evol.">
        <title>Genome-scale phylogeny and comparative genomics of the fungal order Sordariales.</title>
        <authorList>
            <person name="Hensen N."/>
            <person name="Bonometti L."/>
            <person name="Westerberg I."/>
            <person name="Brannstrom I.O."/>
            <person name="Guillou S."/>
            <person name="Cros-Aarteil S."/>
            <person name="Calhoun S."/>
            <person name="Haridas S."/>
            <person name="Kuo A."/>
            <person name="Mondo S."/>
            <person name="Pangilinan J."/>
            <person name="Riley R."/>
            <person name="LaButti K."/>
            <person name="Andreopoulos B."/>
            <person name="Lipzen A."/>
            <person name="Chen C."/>
            <person name="Yan M."/>
            <person name="Daum C."/>
            <person name="Ng V."/>
            <person name="Clum A."/>
            <person name="Steindorff A."/>
            <person name="Ohm R.A."/>
            <person name="Martin F."/>
            <person name="Silar P."/>
            <person name="Natvig D.O."/>
            <person name="Lalanne C."/>
            <person name="Gautier V."/>
            <person name="Ament-Velasquez S.L."/>
            <person name="Kruys A."/>
            <person name="Hutchinson M.I."/>
            <person name="Powell A.J."/>
            <person name="Barry K."/>
            <person name="Miller A.N."/>
            <person name="Grigoriev I.V."/>
            <person name="Debuchy R."/>
            <person name="Gladieux P."/>
            <person name="Hiltunen Thoren M."/>
            <person name="Johannesson H."/>
        </authorList>
    </citation>
    <scope>NUCLEOTIDE SEQUENCE [LARGE SCALE GENOMIC DNA]</scope>
    <source>
        <strain evidence="6">CBS 340.73</strain>
    </source>
</reference>
<dbReference type="SUPFAM" id="SSF46988">
    <property type="entry name" value="Tubulin chaperone cofactor A"/>
    <property type="match status" value="1"/>
</dbReference>